<dbReference type="EMBL" id="FOMQ01000004">
    <property type="protein sequence ID" value="SFD62383.1"/>
    <property type="molecule type" value="Genomic_DNA"/>
</dbReference>
<protein>
    <submittedName>
        <fullName evidence="5">Exodeoxyribonuclease V alpha subunit</fullName>
    </submittedName>
</protein>
<dbReference type="PANTHER" id="PTHR43788:SF6">
    <property type="entry name" value="DNA HELICASE B"/>
    <property type="match status" value="1"/>
</dbReference>
<sequence length="747" mass="80794">MSAGQVLRVTAVRSQNPFGYGGCIFSAKPINDQGQVLDAKRYLVVKASGLALGGSKVEPGQWWMVYGESSTRVLETNGYRLLETQIEASNAVLLRPSGEYIVAFMGDSPLFKGIGRVKARQLWESLGEELYSHLDSGNVSALLTVLNAERAAQVIEAWSQHGDSRTLQWLQAQGLELSVGRKVIQFFGSETAQKLEEDPYRLLSFCSTWKQADTLARSHFDVALDDPRRLQAAVEESCYRVFAAGHTSMSSSKLMQVLQGVLGSQTSTFPWRSLVPVALSQGLNNGSFIVIQGGVQPLGAMVMEAQVAQAVADRVKSDRPRLLLEGEVEESLRVYETREGLELNPQQREAVHLVAAKPFALITGGAGVGKTTVLKAVYEIYDRAGVGVIQLALAGRAAKRMAEATGRPASTIANFLSNWTAGSFHEHSAVVVDEASMVDIITMSRLCQLLGRAPRLVLVGDPAQLMPVGPGLVLHALMKVDRIPLVQLTVVKRYGSDIAAAATAIRDGQWPKLASNSEAAIGFIPCVTGSTATDGQRIADIVLKLYRMDQEGTQVLCARRNGEDGATTLNNRCQAELTAGRKAVQVWDSNHEAFALVGLNLGDPVLCTRNLWDRGLQNGSLGVIAQVESEPRLLVGEHGVESGYALAWVDWDDGVRRPVVEDMLDDLELGFAITVHKAQGSQWPRVIVPLTGHQLLDRTLVYTAVTRAQKQVLLVGDEAAAKAAVEAAPRAQARQVRLDLLLAEALA</sequence>
<keyword evidence="1" id="KW-0547">Nucleotide-binding</keyword>
<dbReference type="STRING" id="32040.SAMN04489710_10473"/>
<dbReference type="Gene3D" id="2.30.30.940">
    <property type="match status" value="1"/>
</dbReference>
<dbReference type="RefSeq" id="WP_139225659.1">
    <property type="nucleotide sequence ID" value="NZ_FOMQ01000004.1"/>
</dbReference>
<keyword evidence="2" id="KW-0067">ATP-binding</keyword>
<dbReference type="GO" id="GO:0003678">
    <property type="term" value="F:DNA helicase activity"/>
    <property type="evidence" value="ECO:0007669"/>
    <property type="project" value="UniProtKB-ARBA"/>
</dbReference>
<proteinExistence type="predicted"/>
<accession>A0A1I1U108</accession>
<dbReference type="AlphaFoldDB" id="A0A1I1U108"/>
<dbReference type="GO" id="GO:0005524">
    <property type="term" value="F:ATP binding"/>
    <property type="evidence" value="ECO:0007669"/>
    <property type="project" value="UniProtKB-KW"/>
</dbReference>
<evidence type="ECO:0000313" key="6">
    <source>
        <dbReference type="Proteomes" id="UP000199517"/>
    </source>
</evidence>
<dbReference type="InterPro" id="IPR027785">
    <property type="entry name" value="UvrD-like_helicase_C"/>
</dbReference>
<feature type="domain" description="ATP-dependent RecD2 DNA helicase-like helix-hairpin-helix" evidence="4">
    <location>
        <begin position="160"/>
        <end position="247"/>
    </location>
</feature>
<evidence type="ECO:0000313" key="5">
    <source>
        <dbReference type="EMBL" id="SFD62383.1"/>
    </source>
</evidence>
<dbReference type="InterPro" id="IPR027417">
    <property type="entry name" value="P-loop_NTPase"/>
</dbReference>
<name>A0A1I1U108_9BURK</name>
<evidence type="ECO:0000259" key="4">
    <source>
        <dbReference type="Pfam" id="PF14490"/>
    </source>
</evidence>
<dbReference type="InterPro" id="IPR029493">
    <property type="entry name" value="RecD2-like_HHH"/>
</dbReference>
<dbReference type="Pfam" id="PF13604">
    <property type="entry name" value="AAA_30"/>
    <property type="match status" value="1"/>
</dbReference>
<evidence type="ECO:0000259" key="3">
    <source>
        <dbReference type="Pfam" id="PF13538"/>
    </source>
</evidence>
<dbReference type="CDD" id="cd18809">
    <property type="entry name" value="SF1_C_RecD"/>
    <property type="match status" value="1"/>
</dbReference>
<reference evidence="6" key="1">
    <citation type="submission" date="2016-10" db="EMBL/GenBank/DDBJ databases">
        <authorList>
            <person name="Varghese N."/>
            <person name="Submissions S."/>
        </authorList>
    </citation>
    <scope>NUCLEOTIDE SEQUENCE [LARGE SCALE GENOMIC DNA]</scope>
    <source>
        <strain evidence="6">DSM 7481</strain>
    </source>
</reference>
<gene>
    <name evidence="5" type="ORF">SAMN04489710_10473</name>
</gene>
<evidence type="ECO:0000256" key="1">
    <source>
        <dbReference type="ARBA" id="ARBA00022741"/>
    </source>
</evidence>
<feature type="domain" description="UvrD-like helicase C-terminal" evidence="3">
    <location>
        <begin position="670"/>
        <end position="715"/>
    </location>
</feature>
<dbReference type="CDD" id="cd17933">
    <property type="entry name" value="DEXSc_RecD-like"/>
    <property type="match status" value="1"/>
</dbReference>
<dbReference type="OrthoDB" id="9803432at2"/>
<dbReference type="PANTHER" id="PTHR43788">
    <property type="entry name" value="DNA2/NAM7 HELICASE FAMILY MEMBER"/>
    <property type="match status" value="1"/>
</dbReference>
<dbReference type="Pfam" id="PF13538">
    <property type="entry name" value="UvrD_C_2"/>
    <property type="match status" value="1"/>
</dbReference>
<dbReference type="Gene3D" id="3.40.50.300">
    <property type="entry name" value="P-loop containing nucleotide triphosphate hydrolases"/>
    <property type="match status" value="2"/>
</dbReference>
<keyword evidence="6" id="KW-1185">Reference proteome</keyword>
<dbReference type="SUPFAM" id="SSF52540">
    <property type="entry name" value="P-loop containing nucleoside triphosphate hydrolases"/>
    <property type="match status" value="1"/>
</dbReference>
<dbReference type="Proteomes" id="UP000199517">
    <property type="component" value="Unassembled WGS sequence"/>
</dbReference>
<evidence type="ECO:0000256" key="2">
    <source>
        <dbReference type="ARBA" id="ARBA00022840"/>
    </source>
</evidence>
<dbReference type="Gene3D" id="1.10.10.2220">
    <property type="match status" value="1"/>
</dbReference>
<organism evidence="5 6">
    <name type="scientific">Paracidovorax konjaci</name>
    <dbReference type="NCBI Taxonomy" id="32040"/>
    <lineage>
        <taxon>Bacteria</taxon>
        <taxon>Pseudomonadati</taxon>
        <taxon>Pseudomonadota</taxon>
        <taxon>Betaproteobacteria</taxon>
        <taxon>Burkholderiales</taxon>
        <taxon>Comamonadaceae</taxon>
        <taxon>Paracidovorax</taxon>
    </lineage>
</organism>
<dbReference type="Pfam" id="PF14490">
    <property type="entry name" value="HHH_RecD2"/>
    <property type="match status" value="1"/>
</dbReference>
<dbReference type="InterPro" id="IPR050534">
    <property type="entry name" value="Coronavir_polyprotein_1ab"/>
</dbReference>